<comment type="caution">
    <text evidence="1">The sequence shown here is derived from an EMBL/GenBank/DDBJ whole genome shotgun (WGS) entry which is preliminary data.</text>
</comment>
<sequence length="82" mass="9770">RIRRAKMNNTELIERLVELERSMVKKRDVDVKAFEEKQKRELADYELKKTWELNGYSQALVDVTDILRGESQNDEGVEDDER</sequence>
<dbReference type="EMBL" id="AAXA02000009">
    <property type="protein sequence ID" value="EDR48099.1"/>
    <property type="molecule type" value="Genomic_DNA"/>
</dbReference>
<gene>
    <name evidence="1" type="ORF">DORFOR_00756</name>
</gene>
<name>B0G3D5_9FIRM</name>
<dbReference type="Proteomes" id="UP000005359">
    <property type="component" value="Unassembled WGS sequence"/>
</dbReference>
<dbReference type="RefSeq" id="WP_005331432.1">
    <property type="nucleotide sequence ID" value="NZ_AAXA02000009.1"/>
</dbReference>
<protein>
    <submittedName>
        <fullName evidence="1">Uncharacterized protein</fullName>
    </submittedName>
</protein>
<feature type="non-terminal residue" evidence="1">
    <location>
        <position position="1"/>
    </location>
</feature>
<dbReference type="STRING" id="411461.DORFOR_00756"/>
<organism evidence="1 2">
    <name type="scientific">Dorea formicigenerans ATCC 27755</name>
    <dbReference type="NCBI Taxonomy" id="411461"/>
    <lineage>
        <taxon>Bacteria</taxon>
        <taxon>Bacillati</taxon>
        <taxon>Bacillota</taxon>
        <taxon>Clostridia</taxon>
        <taxon>Lachnospirales</taxon>
        <taxon>Lachnospiraceae</taxon>
        <taxon>Dorea</taxon>
    </lineage>
</organism>
<dbReference type="AlphaFoldDB" id="B0G3D5"/>
<evidence type="ECO:0000313" key="2">
    <source>
        <dbReference type="Proteomes" id="UP000005359"/>
    </source>
</evidence>
<reference evidence="1 2" key="1">
    <citation type="submission" date="2007-10" db="EMBL/GenBank/DDBJ databases">
        <title>Draft genome sequence of Dorea formicigenerans(ATCC 27755).</title>
        <authorList>
            <person name="Sudarsanam P."/>
            <person name="Ley R."/>
            <person name="Guruge J."/>
            <person name="Turnbaugh P.J."/>
            <person name="Mahowald M."/>
            <person name="Liep D."/>
            <person name="Gordon J."/>
        </authorList>
    </citation>
    <scope>NUCLEOTIDE SEQUENCE [LARGE SCALE GENOMIC DNA]</scope>
    <source>
        <strain evidence="1 2">ATCC 27755</strain>
    </source>
</reference>
<dbReference type="PaxDb" id="411461-DORFOR_00756"/>
<accession>B0G3D5</accession>
<reference evidence="1 2" key="2">
    <citation type="submission" date="2007-10" db="EMBL/GenBank/DDBJ databases">
        <authorList>
            <person name="Fulton L."/>
            <person name="Clifton S."/>
            <person name="Fulton B."/>
            <person name="Xu J."/>
            <person name="Minx P."/>
            <person name="Pepin K.H."/>
            <person name="Johnson M."/>
            <person name="Thiruvilangam P."/>
            <person name="Bhonagiri V."/>
            <person name="Nash W.E."/>
            <person name="Wang C."/>
            <person name="Mardis E.R."/>
            <person name="Wilson R.K."/>
        </authorList>
    </citation>
    <scope>NUCLEOTIDE SEQUENCE [LARGE SCALE GENOMIC DNA]</scope>
    <source>
        <strain evidence="1 2">ATCC 27755</strain>
    </source>
</reference>
<proteinExistence type="predicted"/>
<evidence type="ECO:0000313" key="1">
    <source>
        <dbReference type="EMBL" id="EDR48099.1"/>
    </source>
</evidence>